<dbReference type="Pfam" id="PF20152">
    <property type="entry name" value="DUF6534"/>
    <property type="match status" value="1"/>
</dbReference>
<reference evidence="4 5" key="1">
    <citation type="submission" date="2016-08" db="EMBL/GenBank/DDBJ databases">
        <authorList>
            <consortium name="Lentinula edodes genome sequencing consortium"/>
            <person name="Sakamoto Y."/>
            <person name="Nakade K."/>
            <person name="Sato S."/>
            <person name="Yoshida Y."/>
            <person name="Miyazaki K."/>
            <person name="Natsume S."/>
            <person name="Konno N."/>
        </authorList>
    </citation>
    <scope>NUCLEOTIDE SEQUENCE [LARGE SCALE GENOMIC DNA]</scope>
    <source>
        <strain evidence="4 5">NBRC 111202</strain>
    </source>
</reference>
<evidence type="ECO:0000313" key="5">
    <source>
        <dbReference type="Proteomes" id="UP000188533"/>
    </source>
</evidence>
<reference evidence="4 5" key="2">
    <citation type="submission" date="2017-02" db="EMBL/GenBank/DDBJ databases">
        <title>A genome survey and senescence transcriptome analysis in Lentinula edodes.</title>
        <authorList>
            <person name="Sakamoto Y."/>
            <person name="Nakade K."/>
            <person name="Sato S."/>
            <person name="Yoshida Y."/>
            <person name="Miyazaki K."/>
            <person name="Natsume S."/>
            <person name="Konno N."/>
        </authorList>
    </citation>
    <scope>NUCLEOTIDE SEQUENCE [LARGE SCALE GENOMIC DNA]</scope>
    <source>
        <strain evidence="4 5">NBRC 111202</strain>
    </source>
</reference>
<keyword evidence="2" id="KW-0472">Membrane</keyword>
<feature type="transmembrane region" description="Helical" evidence="2">
    <location>
        <begin position="208"/>
        <end position="229"/>
    </location>
</feature>
<feature type="transmembrane region" description="Helical" evidence="2">
    <location>
        <begin position="165"/>
        <end position="188"/>
    </location>
</feature>
<feature type="compositionally biased region" description="Basic and acidic residues" evidence="1">
    <location>
        <begin position="348"/>
        <end position="365"/>
    </location>
</feature>
<keyword evidence="5" id="KW-1185">Reference proteome</keyword>
<dbReference type="EMBL" id="BDGU01000254">
    <property type="protein sequence ID" value="GAW05498.1"/>
    <property type="molecule type" value="Genomic_DNA"/>
</dbReference>
<keyword evidence="2" id="KW-1133">Transmembrane helix</keyword>
<evidence type="ECO:0000259" key="3">
    <source>
        <dbReference type="Pfam" id="PF20152"/>
    </source>
</evidence>
<dbReference type="PANTHER" id="PTHR40465:SF1">
    <property type="entry name" value="DUF6534 DOMAIN-CONTAINING PROTEIN"/>
    <property type="match status" value="1"/>
</dbReference>
<feature type="transmembrane region" description="Helical" evidence="2">
    <location>
        <begin position="130"/>
        <end position="153"/>
    </location>
</feature>
<feature type="transmembrane region" description="Helical" evidence="2">
    <location>
        <begin position="60"/>
        <end position="83"/>
    </location>
</feature>
<keyword evidence="2" id="KW-0812">Transmembrane</keyword>
<organism evidence="4 5">
    <name type="scientific">Lentinula edodes</name>
    <name type="common">Shiitake mushroom</name>
    <name type="synonym">Lentinus edodes</name>
    <dbReference type="NCBI Taxonomy" id="5353"/>
    <lineage>
        <taxon>Eukaryota</taxon>
        <taxon>Fungi</taxon>
        <taxon>Dikarya</taxon>
        <taxon>Basidiomycota</taxon>
        <taxon>Agaricomycotina</taxon>
        <taxon>Agaricomycetes</taxon>
        <taxon>Agaricomycetidae</taxon>
        <taxon>Agaricales</taxon>
        <taxon>Marasmiineae</taxon>
        <taxon>Omphalotaceae</taxon>
        <taxon>Lentinula</taxon>
    </lineage>
</organism>
<feature type="transmembrane region" description="Helical" evidence="2">
    <location>
        <begin position="249"/>
        <end position="269"/>
    </location>
</feature>
<dbReference type="PANTHER" id="PTHR40465">
    <property type="entry name" value="CHROMOSOME 1, WHOLE GENOME SHOTGUN SEQUENCE"/>
    <property type="match status" value="1"/>
</dbReference>
<accession>A0A1Q3EE92</accession>
<proteinExistence type="predicted"/>
<gene>
    <name evidence="4" type="ORF">LENED_007360</name>
</gene>
<feature type="transmembrane region" description="Helical" evidence="2">
    <location>
        <begin position="95"/>
        <end position="118"/>
    </location>
</feature>
<evidence type="ECO:0000256" key="2">
    <source>
        <dbReference type="SAM" id="Phobius"/>
    </source>
</evidence>
<protein>
    <recommendedName>
        <fullName evidence="3">DUF6534 domain-containing protein</fullName>
    </recommendedName>
</protein>
<evidence type="ECO:0000313" key="4">
    <source>
        <dbReference type="EMBL" id="GAW05498.1"/>
    </source>
</evidence>
<dbReference type="STRING" id="5353.A0A1Q3EE92"/>
<evidence type="ECO:0000256" key="1">
    <source>
        <dbReference type="SAM" id="MobiDB-lite"/>
    </source>
</evidence>
<sequence length="401" mass="43870">MCSSRSNGKAVPEIRKCACNFDTQNSVTVLVSLTHSFISFFSFHTPKMSPVESLNNTMGAAYIGVSVAGFLLGLSCLQAYIYFSEQNDTRTIRSLVGLVVLFDFVHQALISHTVYYYLILNYANPSALSLAVWSLLAEVLFNGFTAFCVQSFLTWRIWRLSNSNIWVTGIVVSLVLAEFGCVVAFGIIALVRVSTFVELAADLKELSITVNALAAAGDVLIAGILTILLQKSKTGFQRSDTMLNKLTMFAVNTGALTSLCAVASLISILAAPNTFIYISFFFCMVYTNSLLATLNARNKIRNAGDNVQTTSGQNFSFSFKSFTKPSSFVSYSSKKPPGEISIQIDTTRERRAQDYSSRHTLSKQEEEYELGNSSTGNLSHGDIESTASIHTLANDTHFDAV</sequence>
<feature type="transmembrane region" description="Helical" evidence="2">
    <location>
        <begin position="275"/>
        <end position="294"/>
    </location>
</feature>
<comment type="caution">
    <text evidence="4">The sequence shown here is derived from an EMBL/GenBank/DDBJ whole genome shotgun (WGS) entry which is preliminary data.</text>
</comment>
<name>A0A1Q3EE92_LENED</name>
<dbReference type="Proteomes" id="UP000188533">
    <property type="component" value="Unassembled WGS sequence"/>
</dbReference>
<dbReference type="InterPro" id="IPR045339">
    <property type="entry name" value="DUF6534"/>
</dbReference>
<feature type="domain" description="DUF6534" evidence="3">
    <location>
        <begin position="214"/>
        <end position="298"/>
    </location>
</feature>
<feature type="region of interest" description="Disordered" evidence="1">
    <location>
        <begin position="348"/>
        <end position="382"/>
    </location>
</feature>
<dbReference type="AlphaFoldDB" id="A0A1Q3EE92"/>